<keyword evidence="1" id="KW-0175">Coiled coil</keyword>
<protein>
    <submittedName>
        <fullName evidence="2">Uncharacterized protein</fullName>
    </submittedName>
</protein>
<sequence>MEAWLLFAGTVVTAASSVIAVIITNNKAHRDILQQIEVTNAVRDEKIEELTREVRLHNNFAQRMPVVEGDMKVIREQIKVVNHRIEDLEGK</sequence>
<reference evidence="2" key="1">
    <citation type="journal article" date="2021" name="Proc. Natl. Acad. Sci. U.S.A.">
        <title>A Catalog of Tens of Thousands of Viruses from Human Metagenomes Reveals Hidden Associations with Chronic Diseases.</title>
        <authorList>
            <person name="Tisza M.J."/>
            <person name="Buck C.B."/>
        </authorList>
    </citation>
    <scope>NUCLEOTIDE SEQUENCE</scope>
    <source>
        <strain evidence="2">Ctg6c78</strain>
    </source>
</reference>
<evidence type="ECO:0000313" key="2">
    <source>
        <dbReference type="EMBL" id="DAF97067.1"/>
    </source>
</evidence>
<name>A0A8S5URK9_9CAUD</name>
<evidence type="ECO:0000256" key="1">
    <source>
        <dbReference type="SAM" id="Coils"/>
    </source>
</evidence>
<feature type="coiled-coil region" evidence="1">
    <location>
        <begin position="33"/>
        <end position="91"/>
    </location>
</feature>
<accession>A0A8S5URK9</accession>
<proteinExistence type="predicted"/>
<dbReference type="EMBL" id="BK016125">
    <property type="protein sequence ID" value="DAF97067.1"/>
    <property type="molecule type" value="Genomic_DNA"/>
</dbReference>
<organism evidence="2">
    <name type="scientific">Siphoviridae sp. ctg6c78</name>
    <dbReference type="NCBI Taxonomy" id="2825603"/>
    <lineage>
        <taxon>Viruses</taxon>
        <taxon>Duplodnaviria</taxon>
        <taxon>Heunggongvirae</taxon>
        <taxon>Uroviricota</taxon>
        <taxon>Caudoviricetes</taxon>
    </lineage>
</organism>